<dbReference type="InterPro" id="IPR012340">
    <property type="entry name" value="NA-bd_OB-fold"/>
</dbReference>
<comment type="subcellular location">
    <subcellularLocation>
        <location evidence="1">Cell inner membrane</location>
        <topology evidence="1">Peripheral membrane protein</topology>
    </subcellularLocation>
</comment>
<evidence type="ECO:0000256" key="6">
    <source>
        <dbReference type="ARBA" id="ARBA00022840"/>
    </source>
</evidence>
<evidence type="ECO:0000256" key="3">
    <source>
        <dbReference type="ARBA" id="ARBA00022448"/>
    </source>
</evidence>
<dbReference type="Gene3D" id="2.40.50.140">
    <property type="entry name" value="Nucleic acid-binding proteins"/>
    <property type="match status" value="1"/>
</dbReference>
<dbReference type="InterPro" id="IPR017871">
    <property type="entry name" value="ABC_transporter-like_CS"/>
</dbReference>
<keyword evidence="8" id="KW-0472">Membrane</keyword>
<geneLocation type="plasmid" evidence="10">
    <name>pemeittgr7c</name>
</geneLocation>
<dbReference type="FunFam" id="3.40.50.300:FF:000042">
    <property type="entry name" value="Maltose/maltodextrin ABC transporter, ATP-binding protein"/>
    <property type="match status" value="1"/>
</dbReference>
<dbReference type="Gene3D" id="3.40.50.300">
    <property type="entry name" value="P-loop containing nucleotide triphosphate hydrolases"/>
    <property type="match status" value="1"/>
</dbReference>
<evidence type="ECO:0000256" key="8">
    <source>
        <dbReference type="ARBA" id="ARBA00023136"/>
    </source>
</evidence>
<dbReference type="PANTHER" id="PTHR43875">
    <property type="entry name" value="MALTODEXTRIN IMPORT ATP-BINDING PROTEIN MSMX"/>
    <property type="match status" value="1"/>
</dbReference>
<keyword evidence="9" id="KW-0614">Plasmid</keyword>
<dbReference type="SUPFAM" id="SSF52540">
    <property type="entry name" value="P-loop containing nucleoside triphosphate hydrolases"/>
    <property type="match status" value="1"/>
</dbReference>
<evidence type="ECO:0000313" key="9">
    <source>
        <dbReference type="EMBL" id="QLL65370.1"/>
    </source>
</evidence>
<dbReference type="KEGG" id="emx:FKV68_28915"/>
<reference evidence="9 10" key="1">
    <citation type="submission" date="2019-06" db="EMBL/GenBank/DDBJ databases">
        <title>Complete genome sequence of Ensifer mexicanus ITTG R7 isolated from nodules of Acacia angustissima (Mill.) Kuntze.</title>
        <authorList>
            <person name="Rincon-Rosales R."/>
            <person name="Rogel M.A."/>
            <person name="Guerrero G."/>
            <person name="Rincon-Molina C.I."/>
            <person name="Lopez-Lopez A."/>
            <person name="Martinez-Romero E."/>
        </authorList>
    </citation>
    <scope>NUCLEOTIDE SEQUENCE [LARGE SCALE GENOMIC DNA]</scope>
    <source>
        <strain evidence="9 10">ITTG R7</strain>
        <plasmid evidence="10">pemeittgr7c</plasmid>
    </source>
</reference>
<accession>A0A859QRL3</accession>
<keyword evidence="7" id="KW-1278">Translocase</keyword>
<keyword evidence="3" id="KW-0813">Transport</keyword>
<proteinExistence type="inferred from homology"/>
<evidence type="ECO:0000313" key="10">
    <source>
        <dbReference type="Proteomes" id="UP000510721"/>
    </source>
</evidence>
<dbReference type="GO" id="GO:0140359">
    <property type="term" value="F:ABC-type transporter activity"/>
    <property type="evidence" value="ECO:0007669"/>
    <property type="project" value="InterPro"/>
</dbReference>
<keyword evidence="10" id="KW-1185">Reference proteome</keyword>
<dbReference type="SUPFAM" id="SSF50331">
    <property type="entry name" value="MOP-like"/>
    <property type="match status" value="1"/>
</dbReference>
<dbReference type="PROSITE" id="PS50893">
    <property type="entry name" value="ABC_TRANSPORTER_2"/>
    <property type="match status" value="1"/>
</dbReference>
<dbReference type="InterPro" id="IPR015855">
    <property type="entry name" value="ABC_transpr_MalK-like"/>
</dbReference>
<protein>
    <submittedName>
        <fullName evidence="9">ABC transporter ATP-binding protein</fullName>
    </submittedName>
</protein>
<evidence type="ECO:0000256" key="1">
    <source>
        <dbReference type="ARBA" id="ARBA00004417"/>
    </source>
</evidence>
<evidence type="ECO:0000256" key="7">
    <source>
        <dbReference type="ARBA" id="ARBA00022967"/>
    </source>
</evidence>
<dbReference type="InterPro" id="IPR027417">
    <property type="entry name" value="P-loop_NTPase"/>
</dbReference>
<dbReference type="CDD" id="cd03301">
    <property type="entry name" value="ABC_MalK_N"/>
    <property type="match status" value="1"/>
</dbReference>
<dbReference type="InterPro" id="IPR003593">
    <property type="entry name" value="AAA+_ATPase"/>
</dbReference>
<dbReference type="PROSITE" id="PS00211">
    <property type="entry name" value="ABC_TRANSPORTER_1"/>
    <property type="match status" value="1"/>
</dbReference>
<dbReference type="EMBL" id="CP041241">
    <property type="protein sequence ID" value="QLL65370.1"/>
    <property type="molecule type" value="Genomic_DNA"/>
</dbReference>
<evidence type="ECO:0000256" key="4">
    <source>
        <dbReference type="ARBA" id="ARBA00022475"/>
    </source>
</evidence>
<dbReference type="AlphaFoldDB" id="A0A859QRL3"/>
<keyword evidence="5" id="KW-0547">Nucleotide-binding</keyword>
<dbReference type="InterPro" id="IPR047641">
    <property type="entry name" value="ABC_transpr_MalK/UgpC-like"/>
</dbReference>
<organism evidence="9 10">
    <name type="scientific">Sinorhizobium mexicanum</name>
    <dbReference type="NCBI Taxonomy" id="375549"/>
    <lineage>
        <taxon>Bacteria</taxon>
        <taxon>Pseudomonadati</taxon>
        <taxon>Pseudomonadota</taxon>
        <taxon>Alphaproteobacteria</taxon>
        <taxon>Hyphomicrobiales</taxon>
        <taxon>Rhizobiaceae</taxon>
        <taxon>Sinorhizobium/Ensifer group</taxon>
        <taxon>Sinorhizobium</taxon>
    </lineage>
</organism>
<evidence type="ECO:0000256" key="5">
    <source>
        <dbReference type="ARBA" id="ARBA00022741"/>
    </source>
</evidence>
<keyword evidence="6 9" id="KW-0067">ATP-binding</keyword>
<dbReference type="Pfam" id="PF00005">
    <property type="entry name" value="ABC_tran"/>
    <property type="match status" value="1"/>
</dbReference>
<comment type="similarity">
    <text evidence="2">Belongs to the ABC transporter superfamily.</text>
</comment>
<gene>
    <name evidence="9" type="ORF">FKV68_28915</name>
</gene>
<dbReference type="InterPro" id="IPR003439">
    <property type="entry name" value="ABC_transporter-like_ATP-bd"/>
</dbReference>
<sequence>MAAIELRKLSKHFGAYTALRDLDLAIGDGEFLVLLGPSGCGKSTTMRIVAGLEEPSSGEILIDGRRVNDVPARDRDLAMVFQNYALYPHMTVGENIAYPLKLRKVARPEREELVRAAAKRVDMLHLLTRRPAELSGGQRQRVALARAIVRKPQVFLMDEPLSNLDAKLRTVMRGELKNLQRDLGVTTIYVTHDQVEAMTLADRIVVLNKAVIQQIGAPAEIYARPANTFVAGFIGSPPMNLLHGRVEGGSFESEGGKFRLDHAGGELTLGIRPEHVSLAPDGAGHFTGTVFASELLGDCTILTAKSGDALIAAKLPPEAGLEMSRPVSLKFETGRMHLFDTETGERRGEA</sequence>
<dbReference type="GO" id="GO:0055052">
    <property type="term" value="C:ATP-binding cassette (ABC) transporter complex, substrate-binding subunit-containing"/>
    <property type="evidence" value="ECO:0007669"/>
    <property type="project" value="TreeGrafter"/>
</dbReference>
<name>A0A859QRL3_9HYPH</name>
<dbReference type="Gene3D" id="2.40.50.100">
    <property type="match status" value="1"/>
</dbReference>
<dbReference type="SMART" id="SM00382">
    <property type="entry name" value="AAA"/>
    <property type="match status" value="1"/>
</dbReference>
<dbReference type="InterPro" id="IPR008995">
    <property type="entry name" value="Mo/tungstate-bd_C_term_dom"/>
</dbReference>
<evidence type="ECO:0000256" key="2">
    <source>
        <dbReference type="ARBA" id="ARBA00005417"/>
    </source>
</evidence>
<dbReference type="NCBIfam" id="NF008653">
    <property type="entry name" value="PRK11650.1"/>
    <property type="match status" value="1"/>
</dbReference>
<dbReference type="GO" id="GO:0016887">
    <property type="term" value="F:ATP hydrolysis activity"/>
    <property type="evidence" value="ECO:0007669"/>
    <property type="project" value="InterPro"/>
</dbReference>
<dbReference type="RefSeq" id="WP_180943828.1">
    <property type="nucleotide sequence ID" value="NZ_CP041241.1"/>
</dbReference>
<dbReference type="PANTHER" id="PTHR43875:SF15">
    <property type="entry name" value="TREHALOSE IMPORT ATP-BINDING PROTEIN SUGC"/>
    <property type="match status" value="1"/>
</dbReference>
<dbReference type="GO" id="GO:0005524">
    <property type="term" value="F:ATP binding"/>
    <property type="evidence" value="ECO:0007669"/>
    <property type="project" value="UniProtKB-KW"/>
</dbReference>
<dbReference type="Proteomes" id="UP000510721">
    <property type="component" value="Plasmid pEmeITTGR7c"/>
</dbReference>
<dbReference type="Pfam" id="PF17912">
    <property type="entry name" value="OB_MalK"/>
    <property type="match status" value="1"/>
</dbReference>
<keyword evidence="4" id="KW-1003">Cell membrane</keyword>
<dbReference type="GO" id="GO:0008643">
    <property type="term" value="P:carbohydrate transport"/>
    <property type="evidence" value="ECO:0007669"/>
    <property type="project" value="InterPro"/>
</dbReference>
<dbReference type="InterPro" id="IPR040582">
    <property type="entry name" value="OB_MalK-like"/>
</dbReference>